<evidence type="ECO:0000256" key="2">
    <source>
        <dbReference type="SAM" id="Phobius"/>
    </source>
</evidence>
<proteinExistence type="inferred from homology"/>
<evidence type="ECO:0000313" key="5">
    <source>
        <dbReference type="Proteomes" id="UP000199645"/>
    </source>
</evidence>
<dbReference type="Proteomes" id="UP000199645">
    <property type="component" value="Unassembled WGS sequence"/>
</dbReference>
<feature type="transmembrane region" description="Helical" evidence="2">
    <location>
        <begin position="33"/>
        <end position="51"/>
    </location>
</feature>
<reference evidence="4 5" key="1">
    <citation type="submission" date="2016-10" db="EMBL/GenBank/DDBJ databases">
        <authorList>
            <person name="de Groot N.N."/>
        </authorList>
    </citation>
    <scope>NUCLEOTIDE SEQUENCE [LARGE SCALE GENOMIC DNA]</scope>
    <source>
        <strain evidence="4 5">DSM 43019</strain>
    </source>
</reference>
<feature type="transmembrane region" description="Helical" evidence="2">
    <location>
        <begin position="208"/>
        <end position="241"/>
    </location>
</feature>
<keyword evidence="2" id="KW-0812">Transmembrane</keyword>
<evidence type="ECO:0000313" key="4">
    <source>
        <dbReference type="EMBL" id="SFF31379.1"/>
    </source>
</evidence>
<keyword evidence="2" id="KW-0472">Membrane</keyword>
<dbReference type="InterPro" id="IPR000620">
    <property type="entry name" value="EamA_dom"/>
</dbReference>
<keyword evidence="5" id="KW-1185">Reference proteome</keyword>
<feature type="transmembrane region" description="Helical" evidence="2">
    <location>
        <begin position="115"/>
        <end position="135"/>
    </location>
</feature>
<protein>
    <submittedName>
        <fullName evidence="4">EamA-like transporter family protein</fullName>
    </submittedName>
</protein>
<evidence type="ECO:0000256" key="1">
    <source>
        <dbReference type="ARBA" id="ARBA00007362"/>
    </source>
</evidence>
<feature type="transmembrane region" description="Helical" evidence="2">
    <location>
        <begin position="178"/>
        <end position="196"/>
    </location>
</feature>
<dbReference type="SUPFAM" id="SSF103481">
    <property type="entry name" value="Multidrug resistance efflux transporter EmrE"/>
    <property type="match status" value="2"/>
</dbReference>
<dbReference type="EMBL" id="FONV01000008">
    <property type="protein sequence ID" value="SFF31379.1"/>
    <property type="molecule type" value="Genomic_DNA"/>
</dbReference>
<dbReference type="AlphaFoldDB" id="A0A1I2HNK8"/>
<feature type="transmembrane region" description="Helical" evidence="2">
    <location>
        <begin position="147"/>
        <end position="166"/>
    </location>
</feature>
<organism evidence="4 5">
    <name type="scientific">Actinoplanes philippinensis</name>
    <dbReference type="NCBI Taxonomy" id="35752"/>
    <lineage>
        <taxon>Bacteria</taxon>
        <taxon>Bacillati</taxon>
        <taxon>Actinomycetota</taxon>
        <taxon>Actinomycetes</taxon>
        <taxon>Micromonosporales</taxon>
        <taxon>Micromonosporaceae</taxon>
        <taxon>Actinoplanes</taxon>
    </lineage>
</organism>
<keyword evidence="2" id="KW-1133">Transmembrane helix</keyword>
<evidence type="ECO:0000259" key="3">
    <source>
        <dbReference type="Pfam" id="PF00892"/>
    </source>
</evidence>
<gene>
    <name evidence="4" type="ORF">SAMN05421541_108386</name>
</gene>
<dbReference type="Pfam" id="PF00892">
    <property type="entry name" value="EamA"/>
    <property type="match status" value="1"/>
</dbReference>
<feature type="domain" description="EamA" evidence="3">
    <location>
        <begin position="148"/>
        <end position="279"/>
    </location>
</feature>
<feature type="transmembrane region" description="Helical" evidence="2">
    <location>
        <begin position="6"/>
        <end position="26"/>
    </location>
</feature>
<feature type="transmembrane region" description="Helical" evidence="2">
    <location>
        <begin position="63"/>
        <end position="82"/>
    </location>
</feature>
<sequence length="281" mass="27911">MSATWVLAGLAAAAWGSSDFIAGFCARRLPVRSLLIGSKLTGMLLALLHVAGRAEPLPGGVRLLALSAVAGTIGVPSMGLLYRAMRDGSLTVVAPVAAGAALVPVGWGLLHGERLGAGGVIGATAALTGITLASWPVDHPAGPRRRPAVWCATGAAAGFGTFFVLLHEAAPDDPYTATAYALISGGLAGLALLAVTGRQALRRVPPRLSIFPVVVGVLETAADSAFALSAAGAAIGAAAIVASLYPAVTVLLNRVVLGERLPAVHLCGVVSALAGVACLAG</sequence>
<dbReference type="RefSeq" id="WP_239143184.1">
    <property type="nucleotide sequence ID" value="NZ_BOMT01000001.1"/>
</dbReference>
<accession>A0A1I2HNK8</accession>
<name>A0A1I2HNK8_9ACTN</name>
<dbReference type="GO" id="GO:0016020">
    <property type="term" value="C:membrane"/>
    <property type="evidence" value="ECO:0007669"/>
    <property type="project" value="InterPro"/>
</dbReference>
<feature type="transmembrane region" description="Helical" evidence="2">
    <location>
        <begin position="89"/>
        <end position="109"/>
    </location>
</feature>
<comment type="similarity">
    <text evidence="1">Belongs to the EamA transporter family.</text>
</comment>
<dbReference type="InterPro" id="IPR037185">
    <property type="entry name" value="EmrE-like"/>
</dbReference>